<organism evidence="7 8">
    <name type="scientific">Paranoxybacillus vitaminiphilus</name>
    <dbReference type="NCBI Taxonomy" id="581036"/>
    <lineage>
        <taxon>Bacteria</taxon>
        <taxon>Bacillati</taxon>
        <taxon>Bacillota</taxon>
        <taxon>Bacilli</taxon>
        <taxon>Bacillales</taxon>
        <taxon>Anoxybacillaceae</taxon>
        <taxon>Paranoxybacillus</taxon>
    </lineage>
</organism>
<evidence type="ECO:0000256" key="6">
    <source>
        <dbReference type="SAM" id="Phobius"/>
    </source>
</evidence>
<keyword evidence="5 6" id="KW-0472">Membrane</keyword>
<protein>
    <submittedName>
        <fullName evidence="7">Uncharacterized membrane protein YgaE (UPF0421/DUF939 family)</fullName>
    </submittedName>
</protein>
<dbReference type="InterPro" id="IPR010343">
    <property type="entry name" value="ArAE_1"/>
</dbReference>
<evidence type="ECO:0000256" key="2">
    <source>
        <dbReference type="ARBA" id="ARBA00022475"/>
    </source>
</evidence>
<dbReference type="EMBL" id="QLMH01000020">
    <property type="protein sequence ID" value="RAK15541.1"/>
    <property type="molecule type" value="Genomic_DNA"/>
</dbReference>
<name>A0A327Y5A4_9BACL</name>
<keyword evidence="2" id="KW-1003">Cell membrane</keyword>
<keyword evidence="3 6" id="KW-0812">Transmembrane</keyword>
<comment type="caution">
    <text evidence="7">The sequence shown here is derived from an EMBL/GenBank/DDBJ whole genome shotgun (WGS) entry which is preliminary data.</text>
</comment>
<sequence length="358" mass="41789">MKLGARVFKTGIAITLALFLAKLLDLPSPVFAGISAVFAMQPTIYRTYLSLVEQLQANVIGAFFAVIIVLIFGHDPFFIGLTAILVIALFVKLRLESTIPVALVTVIAIMEYTEDGFIQFALIRFSTILLGILAAFFVNLVFIPPKYEKKLYSKIVDNTENILKWIRMNIRHVSEHNLLKEDIEKFKENMIKLDQLYLMYKEERDYFPKNKYGKSRKLVLYRQMITTTNRALETLKLLHRLENELQHMPMEFQQAIRSELDCLLNYHEQILLKFIGKIKYQPDSEIVTEACNSRKWLVEAFNKHYLERCKEADNYHLFPLIGTIIEYSEQLDHLDTLIDSFQNYHKDEQSLEMSEQED</sequence>
<gene>
    <name evidence="7" type="ORF">B0I26_12013</name>
</gene>
<dbReference type="OrthoDB" id="1653617at2"/>
<keyword evidence="4 6" id="KW-1133">Transmembrane helix</keyword>
<keyword evidence="8" id="KW-1185">Reference proteome</keyword>
<dbReference type="GO" id="GO:0005886">
    <property type="term" value="C:plasma membrane"/>
    <property type="evidence" value="ECO:0007669"/>
    <property type="project" value="UniProtKB-SubCell"/>
</dbReference>
<dbReference type="PANTHER" id="PTHR30509">
    <property type="entry name" value="P-HYDROXYBENZOIC ACID EFFLUX PUMP SUBUNIT-RELATED"/>
    <property type="match status" value="1"/>
</dbReference>
<feature type="transmembrane region" description="Helical" evidence="6">
    <location>
        <begin position="55"/>
        <end position="72"/>
    </location>
</feature>
<feature type="transmembrane region" description="Helical" evidence="6">
    <location>
        <begin position="84"/>
        <end position="110"/>
    </location>
</feature>
<dbReference type="AlphaFoldDB" id="A0A327Y5A4"/>
<evidence type="ECO:0000313" key="8">
    <source>
        <dbReference type="Proteomes" id="UP000248555"/>
    </source>
</evidence>
<accession>A0A327Y5A4</accession>
<feature type="transmembrane region" description="Helical" evidence="6">
    <location>
        <begin position="122"/>
        <end position="143"/>
    </location>
</feature>
<evidence type="ECO:0000256" key="1">
    <source>
        <dbReference type="ARBA" id="ARBA00004651"/>
    </source>
</evidence>
<dbReference type="Proteomes" id="UP000248555">
    <property type="component" value="Unassembled WGS sequence"/>
</dbReference>
<dbReference type="PANTHER" id="PTHR30509:SF27">
    <property type="entry name" value="UPF0421 PROTEIN YGAE"/>
    <property type="match status" value="1"/>
</dbReference>
<dbReference type="RefSeq" id="WP_111646312.1">
    <property type="nucleotide sequence ID" value="NZ_QLMH01000020.1"/>
</dbReference>
<evidence type="ECO:0000313" key="7">
    <source>
        <dbReference type="EMBL" id="RAK15541.1"/>
    </source>
</evidence>
<evidence type="ECO:0000256" key="5">
    <source>
        <dbReference type="ARBA" id="ARBA00023136"/>
    </source>
</evidence>
<dbReference type="Pfam" id="PF06081">
    <property type="entry name" value="ArAE_1"/>
    <property type="match status" value="1"/>
</dbReference>
<evidence type="ECO:0000256" key="3">
    <source>
        <dbReference type="ARBA" id="ARBA00022692"/>
    </source>
</evidence>
<proteinExistence type="predicted"/>
<reference evidence="7 8" key="1">
    <citation type="submission" date="2018-06" db="EMBL/GenBank/DDBJ databases">
        <title>Genomic Encyclopedia of Type Strains, Phase III (KMG-III): the genomes of soil and plant-associated and newly described type strains.</title>
        <authorList>
            <person name="Whitman W."/>
        </authorList>
    </citation>
    <scope>NUCLEOTIDE SEQUENCE [LARGE SCALE GENOMIC DNA]</scope>
    <source>
        <strain evidence="7 8">CGMCC 1.8979</strain>
    </source>
</reference>
<evidence type="ECO:0000256" key="4">
    <source>
        <dbReference type="ARBA" id="ARBA00022989"/>
    </source>
</evidence>
<comment type="subcellular location">
    <subcellularLocation>
        <location evidence="1">Cell membrane</location>
        <topology evidence="1">Multi-pass membrane protein</topology>
    </subcellularLocation>
</comment>